<dbReference type="PANTHER" id="PTHR35175:SF1">
    <property type="entry name" value="OXIDOREDUCTASE"/>
    <property type="match status" value="1"/>
</dbReference>
<accession>A0AAE9SDE4</accession>
<dbReference type="AlphaFoldDB" id="A0AAE9SDE4"/>
<dbReference type="InterPro" id="IPR010710">
    <property type="entry name" value="DUF1289"/>
</dbReference>
<evidence type="ECO:0000313" key="3">
    <source>
        <dbReference type="Proteomes" id="UP001056890"/>
    </source>
</evidence>
<protein>
    <submittedName>
        <fullName evidence="2">DUF1289 domain-containing protein</fullName>
    </submittedName>
</protein>
<organism evidence="2 3">
    <name type="scientific">Aeromonas encheleia</name>
    <dbReference type="NCBI Taxonomy" id="73010"/>
    <lineage>
        <taxon>Bacteria</taxon>
        <taxon>Pseudomonadati</taxon>
        <taxon>Pseudomonadota</taxon>
        <taxon>Gammaproteobacteria</taxon>
        <taxon>Aeromonadales</taxon>
        <taxon>Aeromonadaceae</taxon>
        <taxon>Aeromonas</taxon>
    </lineage>
</organism>
<dbReference type="RefSeq" id="WP_252996255.1">
    <property type="nucleotide sequence ID" value="NZ_CP099717.1"/>
</dbReference>
<dbReference type="EMBL" id="CP099717">
    <property type="protein sequence ID" value="USV59318.1"/>
    <property type="molecule type" value="Genomic_DNA"/>
</dbReference>
<dbReference type="Proteomes" id="UP001056890">
    <property type="component" value="Chromosome"/>
</dbReference>
<feature type="region of interest" description="Disordered" evidence="1">
    <location>
        <begin position="65"/>
        <end position="98"/>
    </location>
</feature>
<keyword evidence="3" id="KW-1185">Reference proteome</keyword>
<dbReference type="Pfam" id="PF06945">
    <property type="entry name" value="DUF1289"/>
    <property type="match status" value="1"/>
</dbReference>
<reference evidence="2" key="1">
    <citation type="submission" date="2022-06" db="EMBL/GenBank/DDBJ databases">
        <title>Complete Genome of Aeromonas sp. Strain SOD01 Isolated from an Urban Freshwater Stream.</title>
        <authorList>
            <person name="Williams L.E."/>
            <person name="Brysgel T."/>
            <person name="Capestro E.M."/>
            <person name="Foltz G.V."/>
            <person name="Gardner A.E."/>
            <person name="Ingrassia J."/>
            <person name="Peterson E."/>
            <person name="Arruda J."/>
            <person name="Flaherty I."/>
            <person name="Hunt M."/>
            <person name="Pappas G."/>
            <person name="Ramsaran S."/>
            <person name="Rocha M."/>
        </authorList>
    </citation>
    <scope>NUCLEOTIDE SEQUENCE</scope>
    <source>
        <strain evidence="2">SOD01</strain>
    </source>
</reference>
<evidence type="ECO:0000256" key="1">
    <source>
        <dbReference type="SAM" id="MobiDB-lite"/>
    </source>
</evidence>
<dbReference type="PANTHER" id="PTHR35175">
    <property type="entry name" value="DUF1289 DOMAIN-CONTAINING PROTEIN"/>
    <property type="match status" value="1"/>
</dbReference>
<gene>
    <name evidence="2" type="ORF">NHF51_09370</name>
</gene>
<proteinExistence type="predicted"/>
<evidence type="ECO:0000313" key="2">
    <source>
        <dbReference type="EMBL" id="USV59318.1"/>
    </source>
</evidence>
<name>A0AAE9SDE4_9GAMM</name>
<sequence>MEQLEIFPLQSPCIGVCEVNNKGYCKGCLRNREERFNWLVMTHAEQQEVMRLCRGRKARVEAARRKAREAAEAEPQGGQAELTLLPDQDERGALIPPR</sequence>